<gene>
    <name evidence="10" type="primary">Pclo_0</name>
    <name evidence="10" type="ORF">GTO93_0011243</name>
</gene>
<feature type="compositionally biased region" description="Basic and acidic residues" evidence="8">
    <location>
        <begin position="292"/>
        <end position="306"/>
    </location>
</feature>
<evidence type="ECO:0000256" key="7">
    <source>
        <dbReference type="ARBA" id="ARBA00034101"/>
    </source>
</evidence>
<evidence type="ECO:0000259" key="9">
    <source>
        <dbReference type="Pfam" id="PF05715"/>
    </source>
</evidence>
<organism evidence="10 11">
    <name type="scientific">Polyodon spathula</name>
    <name type="common">North American paddlefish</name>
    <name type="synonym">Squalus spathula</name>
    <dbReference type="NCBI Taxonomy" id="7913"/>
    <lineage>
        <taxon>Eukaryota</taxon>
        <taxon>Metazoa</taxon>
        <taxon>Chordata</taxon>
        <taxon>Craniata</taxon>
        <taxon>Vertebrata</taxon>
        <taxon>Euteleostomi</taxon>
        <taxon>Actinopterygii</taxon>
        <taxon>Chondrostei</taxon>
        <taxon>Acipenseriformes</taxon>
        <taxon>Polyodontidae</taxon>
        <taxon>Polyodon</taxon>
    </lineage>
</organism>
<feature type="domain" description="Zinc finger piccolo-type" evidence="9">
    <location>
        <begin position="553"/>
        <end position="597"/>
    </location>
</feature>
<dbReference type="Proteomes" id="UP001166093">
    <property type="component" value="Unassembled WGS sequence"/>
</dbReference>
<comment type="subcellular location">
    <subcellularLocation>
        <location evidence="7">Presynaptic active zone</location>
    </subcellularLocation>
</comment>
<dbReference type="InterPro" id="IPR011011">
    <property type="entry name" value="Znf_FYVE_PHD"/>
</dbReference>
<feature type="compositionally biased region" description="Low complexity" evidence="8">
    <location>
        <begin position="43"/>
        <end position="57"/>
    </location>
</feature>
<evidence type="ECO:0000256" key="1">
    <source>
        <dbReference type="ARBA" id="ARBA00022723"/>
    </source>
</evidence>
<feature type="compositionally biased region" description="Polar residues" evidence="8">
    <location>
        <begin position="488"/>
        <end position="504"/>
    </location>
</feature>
<name>A0ABS2YG77_POLSP</name>
<feature type="compositionally biased region" description="Polar residues" evidence="8">
    <location>
        <begin position="275"/>
        <end position="287"/>
    </location>
</feature>
<dbReference type="Pfam" id="PF05715">
    <property type="entry name" value="zf-piccolo"/>
    <property type="match status" value="2"/>
</dbReference>
<comment type="caution">
    <text evidence="10">The sequence shown here is derived from an EMBL/GenBank/DDBJ whole genome shotgun (WGS) entry which is preliminary data.</text>
</comment>
<sequence length="605" mass="65276">RKPEVGETHQPRQPGKPPDQGSSGITKSQTTNVFKTEKPKPGRSPSSISLLESQSRPEVNEDPKATMMSSFLSEGNPLSAMSSVVNKFSLFGDAEETQKGAQQPGPTKTGPQQQGPAKPPLQQPDHRKDPSKQESRSSQSQGPSSSSTPAHKKTLCPLCTTTELLLHTPEKANYNTCTQCHIVVCSQCGFNPNPHMTEVNEWLCLNCQVQRAMGMDVSGPPMAKPQPQQPRQQVTPSSPQKTEPNKAPEPKKPAPLTKQQSMSSSPPIKPKEPWNDSSTQKPAQQKGSIKPDPSRPQEDSKQKQTEVQKTPDQTTSPAPGIKQASQVPQGPPPTHQKQLTQVEDSTKPASQAPKAGVKQMQPESQKSGDPTKQMQTQLKETANDVTPKTDPKTGSPVLEPAKSEQPAQVHPIQQPPKAQEQSRRFSLNIGGVTETPKPQPATPQETVTGKLFGFGSFFSQASNLINMADKPAEQPAPVAKQQPPSEPVNHQQPPKEASSAQSSPKLPPAKKETQPQVAQKPEQPVVGKAPASGQEATKTVAGSTAPPAPPKSNCPLCKVELNIGSKDPPNFNTCTECKNMVCNLCGFNPMPHLTEVRKHTFYIHN</sequence>
<dbReference type="PANTHER" id="PTHR14113:SF6">
    <property type="entry name" value="PROTEIN PICCOLO"/>
    <property type="match status" value="1"/>
</dbReference>
<keyword evidence="5" id="KW-0770">Synapse</keyword>
<feature type="compositionally biased region" description="Polar residues" evidence="8">
    <location>
        <begin position="361"/>
        <end position="386"/>
    </location>
</feature>
<dbReference type="InterPro" id="IPR008899">
    <property type="entry name" value="Znf_piccolo"/>
</dbReference>
<evidence type="ECO:0000256" key="8">
    <source>
        <dbReference type="SAM" id="MobiDB-lite"/>
    </source>
</evidence>
<dbReference type="InterPro" id="IPR013083">
    <property type="entry name" value="Znf_RING/FYVE/PHD"/>
</dbReference>
<feature type="compositionally biased region" description="Basic and acidic residues" evidence="8">
    <location>
        <begin position="124"/>
        <end position="135"/>
    </location>
</feature>
<feature type="domain" description="Zinc finger piccolo-type" evidence="9">
    <location>
        <begin position="155"/>
        <end position="213"/>
    </location>
</feature>
<feature type="non-terminal residue" evidence="10">
    <location>
        <position position="1"/>
    </location>
</feature>
<keyword evidence="1" id="KW-0479">Metal-binding</keyword>
<feature type="compositionally biased region" description="Low complexity" evidence="8">
    <location>
        <begin position="136"/>
        <end position="147"/>
    </location>
</feature>
<feature type="region of interest" description="Disordered" evidence="8">
    <location>
        <begin position="465"/>
        <end position="552"/>
    </location>
</feature>
<dbReference type="PANTHER" id="PTHR14113">
    <property type="entry name" value="PICCOLO/BASSOON"/>
    <property type="match status" value="1"/>
</dbReference>
<keyword evidence="6" id="KW-0966">Cell projection</keyword>
<keyword evidence="4" id="KW-0862">Zinc</keyword>
<evidence type="ECO:0000256" key="5">
    <source>
        <dbReference type="ARBA" id="ARBA00023018"/>
    </source>
</evidence>
<evidence type="ECO:0000313" key="10">
    <source>
        <dbReference type="EMBL" id="MBN3285154.1"/>
    </source>
</evidence>
<evidence type="ECO:0000256" key="6">
    <source>
        <dbReference type="ARBA" id="ARBA00023273"/>
    </source>
</evidence>
<protein>
    <submittedName>
        <fullName evidence="10">PCLO protein</fullName>
    </submittedName>
</protein>
<evidence type="ECO:0000256" key="3">
    <source>
        <dbReference type="ARBA" id="ARBA00022771"/>
    </source>
</evidence>
<feature type="region of interest" description="Disordered" evidence="8">
    <location>
        <begin position="1"/>
        <end position="77"/>
    </location>
</feature>
<keyword evidence="2" id="KW-0677">Repeat</keyword>
<feature type="compositionally biased region" description="Polar residues" evidence="8">
    <location>
        <begin position="307"/>
        <end position="328"/>
    </location>
</feature>
<feature type="non-terminal residue" evidence="10">
    <location>
        <position position="605"/>
    </location>
</feature>
<evidence type="ECO:0000313" key="11">
    <source>
        <dbReference type="Proteomes" id="UP001166093"/>
    </source>
</evidence>
<feature type="region of interest" description="Disordered" evidence="8">
    <location>
        <begin position="216"/>
        <end position="448"/>
    </location>
</feature>
<evidence type="ECO:0000256" key="2">
    <source>
        <dbReference type="ARBA" id="ARBA00022737"/>
    </source>
</evidence>
<feature type="compositionally biased region" description="Basic and acidic residues" evidence="8">
    <location>
        <begin position="243"/>
        <end position="252"/>
    </location>
</feature>
<feature type="compositionally biased region" description="Polar residues" evidence="8">
    <location>
        <begin position="335"/>
        <end position="349"/>
    </location>
</feature>
<accession>A0ABS2YG77</accession>
<dbReference type="EMBL" id="JAAWVQ010144098">
    <property type="protein sequence ID" value="MBN3285154.1"/>
    <property type="molecule type" value="Genomic_DNA"/>
</dbReference>
<feature type="compositionally biased region" description="Low complexity" evidence="8">
    <location>
        <begin position="229"/>
        <end position="242"/>
    </location>
</feature>
<feature type="compositionally biased region" description="Polar residues" evidence="8">
    <location>
        <begin position="20"/>
        <end position="34"/>
    </location>
</feature>
<proteinExistence type="predicted"/>
<dbReference type="Gene3D" id="3.30.40.10">
    <property type="entry name" value="Zinc/RING finger domain, C3HC4 (zinc finger)"/>
    <property type="match status" value="2"/>
</dbReference>
<feature type="compositionally biased region" description="Low complexity" evidence="8">
    <location>
        <begin position="100"/>
        <end position="116"/>
    </location>
</feature>
<evidence type="ECO:0000256" key="4">
    <source>
        <dbReference type="ARBA" id="ARBA00022833"/>
    </source>
</evidence>
<dbReference type="SUPFAM" id="SSF57903">
    <property type="entry name" value="FYVE/PHD zinc finger"/>
    <property type="match status" value="2"/>
</dbReference>
<reference evidence="10" key="1">
    <citation type="journal article" date="2021" name="Cell">
        <title>Tracing the genetic footprints of vertebrate landing in non-teleost ray-finned fishes.</title>
        <authorList>
            <person name="Bi X."/>
            <person name="Wang K."/>
            <person name="Yang L."/>
            <person name="Pan H."/>
            <person name="Jiang H."/>
            <person name="Wei Q."/>
            <person name="Fang M."/>
            <person name="Yu H."/>
            <person name="Zhu C."/>
            <person name="Cai Y."/>
            <person name="He Y."/>
            <person name="Gan X."/>
            <person name="Zeng H."/>
            <person name="Yu D."/>
            <person name="Zhu Y."/>
            <person name="Jiang H."/>
            <person name="Qiu Q."/>
            <person name="Yang H."/>
            <person name="Zhang Y.E."/>
            <person name="Wang W."/>
            <person name="Zhu M."/>
            <person name="He S."/>
            <person name="Zhang G."/>
        </authorList>
    </citation>
    <scope>NUCLEOTIDE SEQUENCE</scope>
    <source>
        <strain evidence="10">Pddl_001</strain>
    </source>
</reference>
<keyword evidence="3" id="KW-0863">Zinc-finger</keyword>
<dbReference type="InterPro" id="IPR052098">
    <property type="entry name" value="Presynaptic_Scaffold_Bsn/Pclo"/>
</dbReference>
<feature type="region of interest" description="Disordered" evidence="8">
    <location>
        <begin position="95"/>
        <end position="153"/>
    </location>
</feature>
<feature type="compositionally biased region" description="Basic and acidic residues" evidence="8">
    <location>
        <begin position="1"/>
        <end position="10"/>
    </location>
</feature>
<keyword evidence="11" id="KW-1185">Reference proteome</keyword>